<accession>A0ABW2DSC1</accession>
<dbReference type="InterPro" id="IPR007110">
    <property type="entry name" value="Ig-like_dom"/>
</dbReference>
<dbReference type="PROSITE" id="PS50835">
    <property type="entry name" value="IG_LIKE"/>
    <property type="match status" value="1"/>
</dbReference>
<keyword evidence="3" id="KW-1185">Reference proteome</keyword>
<proteinExistence type="predicted"/>
<comment type="caution">
    <text evidence="2">The sequence shown here is derived from an EMBL/GenBank/DDBJ whole genome shotgun (WGS) entry which is preliminary data.</text>
</comment>
<organism evidence="2 3">
    <name type="scientific">Rufibacter roseus</name>
    <dbReference type="NCBI Taxonomy" id="1567108"/>
    <lineage>
        <taxon>Bacteria</taxon>
        <taxon>Pseudomonadati</taxon>
        <taxon>Bacteroidota</taxon>
        <taxon>Cytophagia</taxon>
        <taxon>Cytophagales</taxon>
        <taxon>Hymenobacteraceae</taxon>
        <taxon>Rufibacter</taxon>
    </lineage>
</organism>
<evidence type="ECO:0000313" key="3">
    <source>
        <dbReference type="Proteomes" id="UP001596405"/>
    </source>
</evidence>
<evidence type="ECO:0000313" key="2">
    <source>
        <dbReference type="EMBL" id="MFC6999406.1"/>
    </source>
</evidence>
<dbReference type="Proteomes" id="UP001596405">
    <property type="component" value="Unassembled WGS sequence"/>
</dbReference>
<dbReference type="EMBL" id="JBHSYQ010000015">
    <property type="protein sequence ID" value="MFC6999406.1"/>
    <property type="molecule type" value="Genomic_DNA"/>
</dbReference>
<reference evidence="3" key="1">
    <citation type="journal article" date="2019" name="Int. J. Syst. Evol. Microbiol.">
        <title>The Global Catalogue of Microorganisms (GCM) 10K type strain sequencing project: providing services to taxonomists for standard genome sequencing and annotation.</title>
        <authorList>
            <consortium name="The Broad Institute Genomics Platform"/>
            <consortium name="The Broad Institute Genome Sequencing Center for Infectious Disease"/>
            <person name="Wu L."/>
            <person name="Ma J."/>
        </authorList>
    </citation>
    <scope>NUCLEOTIDE SEQUENCE [LARGE SCALE GENOMIC DNA]</scope>
    <source>
        <strain evidence="3">CGMCC 4.7393</strain>
    </source>
</reference>
<dbReference type="RefSeq" id="WP_066616039.1">
    <property type="nucleotide sequence ID" value="NZ_JBHSYQ010000015.1"/>
</dbReference>
<name>A0ABW2DSC1_9BACT</name>
<protein>
    <recommendedName>
        <fullName evidence="1">Ig-like domain-containing protein</fullName>
    </recommendedName>
</protein>
<evidence type="ECO:0000259" key="1">
    <source>
        <dbReference type="PROSITE" id="PS50835"/>
    </source>
</evidence>
<gene>
    <name evidence="2" type="ORF">ACFQHR_17355</name>
</gene>
<feature type="domain" description="Ig-like" evidence="1">
    <location>
        <begin position="791"/>
        <end position="885"/>
    </location>
</feature>
<sequence length="1548" mass="165158">MKWVEKSVIRKIGWSAFLVLLFLLIQTTESKAAICYSIKSGKWSDPSVWSNGRVPGSTNRDDAVITSGTTVVVDVRINTTQGKRSLYPIGTIVVQENATLLGDGTGSSLLNFGTDQGEDLINNGTVDFSGSNRTHFNVYKSSKWGGTGQFWFNDFEITNGAKLTFTQPGENGTPADFTLNIAGDILMKQGSITATPTVAFNFMGSKQQVLPSGGVTFHDLYLNNLKGVYLSQNLNRSNLNGDLHIQSGILYTGSYSLEGTGTNKITVAAEATLNLGTINNNYNGFPFQFQEVLLDPASTVEYSADGQQTIFPTTYGNLVISGSRAGAPVIFPNAAQYQNLDVSIKILGAFTPVASFTNGGYRVDGSLIHFTGNAAQAIPAFQYFNLQVSGDRGNNNIVFDPAGTVSIAGEFLPSATFSTGNYITSNNTILYNGVNAQTIQPFNYFNLTSSGSSQRTLSDAGVIQVAGAFLPGTNQYSATNHTIEYNGTAPQNLTLFPYQNLIISGASTKTITNGNPVVQKSLTLVDGRIVTGAQKLVVAEGATIAGASASSYVSGTLERYFSTGSSVSLRFEIGNATTYLPVVITFPSITSGGSLTITYKEGEQPKIVESCLDEQRSLNAYWTIAASGIQPLLYHADFSYEPSSLDAGTDRNKLSAAVLNGGWQYTTVEPVGASVLKIQNISGVGDVMVGQVAMPVVVASPENIAVVVDHNTTFSVSAQGKFLAYQWQVNRGEGWANVTADGIYSGINTPALTLSKVTANLDSYRYRLILSGACGPTDTSAVAHLQVNTYPVIVNQPTSITICPGEASFTVEAISENVTGKELEYAWQLSTDGGSTWVNLTDNSIYTQTATPALILASSTYGMNTNRYRCLVKGRGGLETPTTVAILTVLEPLQLVTQPLSNKVCENTPATFSVEGRGAGLTYQWQVLEEGVWADVQDNSTFVGATTAQLGLSSAVLHLSGKQFRCVLRGTCAPVEVISEVVSIEVNGTGTWVASNGSWSNADNWCGGVPTVQTDVKIPLGELQVPDNAICRNIEVKNSASVVLSPGAVLDINGELNAEGSIVVGSGKLVLRGPATQAGKSNLVTNSNSILELAGSFTDVAVPSTVQLLKQLIINHASDVSLEADLQVEEALTFINGKLHLNNIDLTLSPMATISGADSVKYIVTQSNSLQGGGLVRQVSPKNRVPSLFPVGTASSYAPAKILLESGSAIDNFKVRVIDEVFIDGTEGESGTDGVVMEGLTVNKTWFIEEEVPGGSLATVMLSWSANDEGARFRRTNSAVAHFTNGTWDFNAPFVEALPDGNYFTQSRTVTSFSPFTVVDNAVTNVTTVNAKLFLAGPFNRNTGSMRNQLRVKGLIPLSHPFAEAPFNYSGSEQVNSAFFAAHPDVVDWVLLEIRTGTGTNTLLVRKACFLKSDGTLLDTDGSAVASFRGVPSGYYYLMVYHRNHLPAISGNPVNLTDNSTLYDFTKGSSQYLGGVARHLGNNIYGLHGGDANSDGLIDDIDVDIFWLRDNGHSGYLNSDFNLDGETDNVDSYIIWWPSYSAQVTGMF</sequence>